<dbReference type="InterPro" id="IPR006102">
    <property type="entry name" value="Ig-like_GH2"/>
</dbReference>
<dbReference type="Pfam" id="PF22666">
    <property type="entry name" value="Glyco_hydro_2_N2"/>
    <property type="match status" value="1"/>
</dbReference>
<gene>
    <name evidence="9" type="ORF">SPBR_06577</name>
</gene>
<keyword evidence="10" id="KW-1185">Reference proteome</keyword>
<dbReference type="InterPro" id="IPR050887">
    <property type="entry name" value="Beta-mannosidase_GH2"/>
</dbReference>
<accession>A0A0C2FCH7</accession>
<dbReference type="OrthoDB" id="2866996at2759"/>
<evidence type="ECO:0000259" key="6">
    <source>
        <dbReference type="Pfam" id="PF00703"/>
    </source>
</evidence>
<dbReference type="SUPFAM" id="SSF51445">
    <property type="entry name" value="(Trans)glycosidases"/>
    <property type="match status" value="1"/>
</dbReference>
<dbReference type="PANTHER" id="PTHR43730">
    <property type="entry name" value="BETA-MANNOSIDASE"/>
    <property type="match status" value="1"/>
</dbReference>
<feature type="domain" description="Beta-mannosidase-like galactose-binding" evidence="8">
    <location>
        <begin position="12"/>
        <end position="196"/>
    </location>
</feature>
<dbReference type="Pfam" id="PF17753">
    <property type="entry name" value="Ig_mannosidase"/>
    <property type="match status" value="1"/>
</dbReference>
<dbReference type="GeneID" id="63679754"/>
<dbReference type="SUPFAM" id="SSF49303">
    <property type="entry name" value="beta-Galactosidase/glucuronidase domain"/>
    <property type="match status" value="2"/>
</dbReference>
<dbReference type="AlphaFoldDB" id="A0A0C2FCH7"/>
<dbReference type="Gene3D" id="2.60.40.10">
    <property type="entry name" value="Immunoglobulins"/>
    <property type="match status" value="2"/>
</dbReference>
<dbReference type="SUPFAM" id="SSF49785">
    <property type="entry name" value="Galactose-binding domain-like"/>
    <property type="match status" value="1"/>
</dbReference>
<proteinExistence type="predicted"/>
<evidence type="ECO:0000313" key="10">
    <source>
        <dbReference type="Proteomes" id="UP000031575"/>
    </source>
</evidence>
<comment type="catalytic activity">
    <reaction evidence="1">
        <text>Hydrolysis of terminal, non-reducing beta-D-mannose residues in beta-D-mannosides.</text>
        <dbReference type="EC" id="3.2.1.25"/>
    </reaction>
</comment>
<dbReference type="EMBL" id="AWTV01000009">
    <property type="protein sequence ID" value="KIH88823.1"/>
    <property type="molecule type" value="Genomic_DNA"/>
</dbReference>
<dbReference type="InterPro" id="IPR036156">
    <property type="entry name" value="Beta-gal/glucu_dom_sf"/>
</dbReference>
<dbReference type="Gene3D" id="2.60.120.260">
    <property type="entry name" value="Galactose-binding domain-like"/>
    <property type="match status" value="1"/>
</dbReference>
<dbReference type="EC" id="3.2.1.25" evidence="2"/>
<sequence length="888" mass="98784">MAVQRVDIDQGWEFRQASSLNNATASSFLPVAQFPTVAHIDLLHHKLIPDPYIDDNELTCLWVNDADWTYRTTLPATPLPTPQARAVLVFEGLDTVVDVFLGGTRILSSKNMHVEHRVDVTDQLRAAGGPLSPELSLELQFRAAPAFSRQEKKRIGYKGNETDVHFGGPERLFLRKAQYHWGWDWGPAVNTSGPWKPVYLEVYETRIDRLVVRQQVSDDLAAATISVQGRVETVAKAQEHVHLHVSDPSGASLHSHRLQTAADGSFATTVAVDTPQLWYPHMYGDQPLYTVSASVALPDAASSQDSTITGTKTSRRIGLRRLRLLQHPLKEAAGTSFVFEVNNIRLFCGGSCWIPGDFMLPRMTRQRYRDWIQLARDGHQSMIRVWGGGIVESDDFYDLCDEAGMLVWQDFLFACGNYPASGDFLDSVRREAEQQVVRVGHHASLALWAGNNEDYMVAERWGWDLDMSDETGPWDQTNFPARAIYERVLPAVVETLGGDVPYWRSSPYGGAFSNDTTVGDTHIWDVWHGKMSAYQDYKSYTSRFVSEFGFESCASVATMERGITVPAERHAQSRLFDIHDKGPGHARRYPMYMGENFRFRMNPFRDFVYCTQFLQAEALRYAYNCWRRAFRGPGEEHCAGVLVWQLNDIWPGTSWALVDVDRRPKPAYYITKRALAPAVVGMERTVTGAPSYITTGYPPDRHALDVWAVNGDLAARHATLTLAAYNIHTGAPVPLPRGVAATRSVVLAPNQTTELVRRMAIPAADSTVVVAYLDGPAPTAATAAPPSRLARWVSWPEPLRLVRMSPALAVTATVSDAGDQVLLTANAPAKGVTLHVSPTDGVADAVFDDNFVDLVPGETVAVGVHGLRGRAVEVRFLYDWELKEGFEL</sequence>
<organism evidence="9 10">
    <name type="scientific">Sporothrix brasiliensis 5110</name>
    <dbReference type="NCBI Taxonomy" id="1398154"/>
    <lineage>
        <taxon>Eukaryota</taxon>
        <taxon>Fungi</taxon>
        <taxon>Dikarya</taxon>
        <taxon>Ascomycota</taxon>
        <taxon>Pezizomycotina</taxon>
        <taxon>Sordariomycetes</taxon>
        <taxon>Sordariomycetidae</taxon>
        <taxon>Ophiostomatales</taxon>
        <taxon>Ophiostomataceae</taxon>
        <taxon>Sporothrix</taxon>
    </lineage>
</organism>
<dbReference type="InterPro" id="IPR054593">
    <property type="entry name" value="Beta-mannosidase-like_N2"/>
</dbReference>
<reference evidence="9 10" key="1">
    <citation type="journal article" date="2014" name="BMC Genomics">
        <title>Comparative genomics of the major fungal agents of human and animal Sporotrichosis: Sporothrix schenckii and Sporothrix brasiliensis.</title>
        <authorList>
            <person name="Teixeira M.M."/>
            <person name="de Almeida L.G."/>
            <person name="Kubitschek-Barreira P."/>
            <person name="Alves F.L."/>
            <person name="Kioshima E.S."/>
            <person name="Abadio A.K."/>
            <person name="Fernandes L."/>
            <person name="Derengowski L.S."/>
            <person name="Ferreira K.S."/>
            <person name="Souza R.C."/>
            <person name="Ruiz J.C."/>
            <person name="de Andrade N.C."/>
            <person name="Paes H.C."/>
            <person name="Nicola A.M."/>
            <person name="Albuquerque P."/>
            <person name="Gerber A.L."/>
            <person name="Martins V.P."/>
            <person name="Peconick L.D."/>
            <person name="Neto A.V."/>
            <person name="Chaucanez C.B."/>
            <person name="Silva P.A."/>
            <person name="Cunha O.L."/>
            <person name="de Oliveira F.F."/>
            <person name="dos Santos T.C."/>
            <person name="Barros A.L."/>
            <person name="Soares M.A."/>
            <person name="de Oliveira L.M."/>
            <person name="Marini M.M."/>
            <person name="Villalobos-Duno H."/>
            <person name="Cunha M.M."/>
            <person name="de Hoog S."/>
            <person name="da Silveira J.F."/>
            <person name="Henrissat B."/>
            <person name="Nino-Vega G.A."/>
            <person name="Cisalpino P.S."/>
            <person name="Mora-Montes H.M."/>
            <person name="Almeida S.R."/>
            <person name="Stajich J.E."/>
            <person name="Lopes-Bezerra L.M."/>
            <person name="Vasconcelos A.T."/>
            <person name="Felipe M.S."/>
        </authorList>
    </citation>
    <scope>NUCLEOTIDE SEQUENCE [LARGE SCALE GENOMIC DNA]</scope>
    <source>
        <strain evidence="9 10">5110</strain>
    </source>
</reference>
<dbReference type="UniPathway" id="UPA00280"/>
<dbReference type="InterPro" id="IPR008979">
    <property type="entry name" value="Galactose-bd-like_sf"/>
</dbReference>
<dbReference type="Gene3D" id="3.20.20.80">
    <property type="entry name" value="Glycosidases"/>
    <property type="match status" value="1"/>
</dbReference>
<protein>
    <recommendedName>
        <fullName evidence="2">beta-mannosidase</fullName>
        <ecNumber evidence="2">3.2.1.25</ecNumber>
    </recommendedName>
</protein>
<dbReference type="HOGENOM" id="CLU_005015_1_1_1"/>
<dbReference type="InterPro" id="IPR041625">
    <property type="entry name" value="Beta-mannosidase_Ig"/>
</dbReference>
<dbReference type="FunFam" id="3.20.20.80:FF:000050">
    <property type="entry name" value="Beta-mannosidase B"/>
    <property type="match status" value="1"/>
</dbReference>
<dbReference type="GO" id="GO:0004567">
    <property type="term" value="F:beta-mannosidase activity"/>
    <property type="evidence" value="ECO:0007669"/>
    <property type="project" value="UniProtKB-EC"/>
</dbReference>
<dbReference type="RefSeq" id="XP_040616833.1">
    <property type="nucleotide sequence ID" value="XM_040764833.1"/>
</dbReference>
<evidence type="ECO:0000256" key="1">
    <source>
        <dbReference type="ARBA" id="ARBA00000829"/>
    </source>
</evidence>
<evidence type="ECO:0000256" key="3">
    <source>
        <dbReference type="ARBA" id="ARBA00022801"/>
    </source>
</evidence>
<evidence type="ECO:0000259" key="8">
    <source>
        <dbReference type="Pfam" id="PF22666"/>
    </source>
</evidence>
<keyword evidence="3" id="KW-0378">Hydrolase</keyword>
<dbReference type="InterPro" id="IPR017853">
    <property type="entry name" value="GH"/>
</dbReference>
<evidence type="ECO:0000256" key="5">
    <source>
        <dbReference type="ARBA" id="ARBA00023295"/>
    </source>
</evidence>
<dbReference type="InterPro" id="IPR013783">
    <property type="entry name" value="Ig-like_fold"/>
</dbReference>
<evidence type="ECO:0000256" key="4">
    <source>
        <dbReference type="ARBA" id="ARBA00023180"/>
    </source>
</evidence>
<dbReference type="PANTHER" id="PTHR43730:SF1">
    <property type="entry name" value="BETA-MANNOSIDASE"/>
    <property type="match status" value="1"/>
</dbReference>
<dbReference type="Proteomes" id="UP000031575">
    <property type="component" value="Unassembled WGS sequence"/>
</dbReference>
<dbReference type="GO" id="GO:0005975">
    <property type="term" value="P:carbohydrate metabolic process"/>
    <property type="evidence" value="ECO:0007669"/>
    <property type="project" value="InterPro"/>
</dbReference>
<feature type="domain" description="Beta-mannosidase Ig-fold" evidence="7">
    <location>
        <begin position="806"/>
        <end position="878"/>
    </location>
</feature>
<evidence type="ECO:0000313" key="9">
    <source>
        <dbReference type="EMBL" id="KIH88823.1"/>
    </source>
</evidence>
<dbReference type="GO" id="GO:0006516">
    <property type="term" value="P:glycoprotein catabolic process"/>
    <property type="evidence" value="ECO:0007669"/>
    <property type="project" value="TreeGrafter"/>
</dbReference>
<keyword evidence="5" id="KW-0326">Glycosidase</keyword>
<feature type="domain" description="Glycoside hydrolase family 2 immunoglobulin-like beta-sandwich" evidence="6">
    <location>
        <begin position="205"/>
        <end position="302"/>
    </location>
</feature>
<evidence type="ECO:0000256" key="2">
    <source>
        <dbReference type="ARBA" id="ARBA00012754"/>
    </source>
</evidence>
<comment type="caution">
    <text evidence="9">The sequence shown here is derived from an EMBL/GenBank/DDBJ whole genome shotgun (WGS) entry which is preliminary data.</text>
</comment>
<dbReference type="VEuPathDB" id="FungiDB:SPBR_06577"/>
<name>A0A0C2FCH7_9PEZI</name>
<keyword evidence="4" id="KW-0325">Glycoprotein</keyword>
<dbReference type="Pfam" id="PF00703">
    <property type="entry name" value="Glyco_hydro_2"/>
    <property type="match status" value="1"/>
</dbReference>
<evidence type="ECO:0000259" key="7">
    <source>
        <dbReference type="Pfam" id="PF17753"/>
    </source>
</evidence>